<feature type="transmembrane region" description="Helical" evidence="1">
    <location>
        <begin position="101"/>
        <end position="128"/>
    </location>
</feature>
<dbReference type="Proteomes" id="UP000807825">
    <property type="component" value="Unassembled WGS sequence"/>
</dbReference>
<keyword evidence="1" id="KW-1133">Transmembrane helix</keyword>
<keyword evidence="1" id="KW-0812">Transmembrane</keyword>
<evidence type="ECO:0000313" key="2">
    <source>
        <dbReference type="EMBL" id="MBI5250178.1"/>
    </source>
</evidence>
<protein>
    <submittedName>
        <fullName evidence="2">ABC transporter permease subunit</fullName>
    </submittedName>
</protein>
<feature type="transmembrane region" description="Helical" evidence="1">
    <location>
        <begin position="251"/>
        <end position="272"/>
    </location>
</feature>
<dbReference type="Pfam" id="PF12679">
    <property type="entry name" value="ABC2_membrane_2"/>
    <property type="match status" value="1"/>
</dbReference>
<feature type="transmembrane region" description="Helical" evidence="1">
    <location>
        <begin position="171"/>
        <end position="196"/>
    </location>
</feature>
<sequence>MRAGAIAEIVKLEFRIQVRGRWMLGFGILFAALVSGVSYYGLTFLGYEAKFQDFYRTTVTMLNLVLIIVPVVALVAGGQSLCGNPGYFEFLASQPVGRTDILLGKVLGLFAALAVMTVLGFGLGGLIIALKTQSGGIWKYFIFVGVSLALGLVFVALAALLSVMAHRRPMAIVTGLILWLFFLFIYDLIVLSASYYADEAYLRKMLYFSLLGNPIDIARVVVLMSIGGEAALGAAGAGLLRMFGGGVTSAISAAGLFIIWIFGPLTAAALMFRRQDMT</sequence>
<gene>
    <name evidence="2" type="ORF">HY912_11850</name>
</gene>
<dbReference type="PANTHER" id="PTHR43471">
    <property type="entry name" value="ABC TRANSPORTER PERMEASE"/>
    <property type="match status" value="1"/>
</dbReference>
<reference evidence="2" key="1">
    <citation type="submission" date="2020-07" db="EMBL/GenBank/DDBJ databases">
        <title>Huge and variable diversity of episymbiotic CPR bacteria and DPANN archaea in groundwater ecosystems.</title>
        <authorList>
            <person name="He C.Y."/>
            <person name="Keren R."/>
            <person name="Whittaker M."/>
            <person name="Farag I.F."/>
            <person name="Doudna J."/>
            <person name="Cate J.H.D."/>
            <person name="Banfield J.F."/>
        </authorList>
    </citation>
    <scope>NUCLEOTIDE SEQUENCE</scope>
    <source>
        <strain evidence="2">NC_groundwater_1664_Pr3_B-0.1um_52_9</strain>
    </source>
</reference>
<feature type="transmembrane region" description="Helical" evidence="1">
    <location>
        <begin position="59"/>
        <end position="81"/>
    </location>
</feature>
<dbReference type="AlphaFoldDB" id="A0A9D6V1J7"/>
<feature type="transmembrane region" description="Helical" evidence="1">
    <location>
        <begin position="140"/>
        <end position="165"/>
    </location>
</feature>
<dbReference type="PANTHER" id="PTHR43471:SF1">
    <property type="entry name" value="ABC TRANSPORTER PERMEASE PROTEIN NOSY-RELATED"/>
    <property type="match status" value="1"/>
</dbReference>
<dbReference type="GO" id="GO:0140359">
    <property type="term" value="F:ABC-type transporter activity"/>
    <property type="evidence" value="ECO:0007669"/>
    <property type="project" value="InterPro"/>
</dbReference>
<dbReference type="GO" id="GO:0005886">
    <property type="term" value="C:plasma membrane"/>
    <property type="evidence" value="ECO:0007669"/>
    <property type="project" value="UniProtKB-SubCell"/>
</dbReference>
<evidence type="ECO:0000313" key="3">
    <source>
        <dbReference type="Proteomes" id="UP000807825"/>
    </source>
</evidence>
<organism evidence="2 3">
    <name type="scientific">Desulfomonile tiedjei</name>
    <dbReference type="NCBI Taxonomy" id="2358"/>
    <lineage>
        <taxon>Bacteria</taxon>
        <taxon>Pseudomonadati</taxon>
        <taxon>Thermodesulfobacteriota</taxon>
        <taxon>Desulfomonilia</taxon>
        <taxon>Desulfomonilales</taxon>
        <taxon>Desulfomonilaceae</taxon>
        <taxon>Desulfomonile</taxon>
    </lineage>
</organism>
<name>A0A9D6V1J7_9BACT</name>
<comment type="caution">
    <text evidence="2">The sequence shown here is derived from an EMBL/GenBank/DDBJ whole genome shotgun (WGS) entry which is preliminary data.</text>
</comment>
<proteinExistence type="predicted"/>
<evidence type="ECO:0000256" key="1">
    <source>
        <dbReference type="SAM" id="Phobius"/>
    </source>
</evidence>
<keyword evidence="1" id="KW-0472">Membrane</keyword>
<dbReference type="EMBL" id="JACRDE010000314">
    <property type="protein sequence ID" value="MBI5250178.1"/>
    <property type="molecule type" value="Genomic_DNA"/>
</dbReference>
<accession>A0A9D6V1J7</accession>
<feature type="transmembrane region" description="Helical" evidence="1">
    <location>
        <begin position="22"/>
        <end position="47"/>
    </location>
</feature>
<feature type="transmembrane region" description="Helical" evidence="1">
    <location>
        <begin position="217"/>
        <end position="239"/>
    </location>
</feature>